<proteinExistence type="predicted"/>
<keyword evidence="1" id="KW-0880">Kelch repeat</keyword>
<dbReference type="SMART" id="SM00612">
    <property type="entry name" value="Kelch"/>
    <property type="match status" value="4"/>
</dbReference>
<evidence type="ECO:0000256" key="2">
    <source>
        <dbReference type="ARBA" id="ARBA00022737"/>
    </source>
</evidence>
<gene>
    <name evidence="6" type="primary">LOC109482312</name>
</gene>
<dbReference type="KEGG" id="bbel:109482312"/>
<feature type="domain" description="BTB" evidence="4">
    <location>
        <begin position="736"/>
        <end position="802"/>
    </location>
</feature>
<dbReference type="Proteomes" id="UP000515135">
    <property type="component" value="Unplaced"/>
</dbReference>
<dbReference type="Pfam" id="PF07707">
    <property type="entry name" value="BACK"/>
    <property type="match status" value="2"/>
</dbReference>
<name>A0A6P4ZH89_BRABE</name>
<evidence type="ECO:0000256" key="3">
    <source>
        <dbReference type="SAM" id="MobiDB-lite"/>
    </source>
</evidence>
<feature type="region of interest" description="Disordered" evidence="3">
    <location>
        <begin position="1"/>
        <end position="42"/>
    </location>
</feature>
<dbReference type="InterPro" id="IPR006652">
    <property type="entry name" value="Kelch_1"/>
</dbReference>
<dbReference type="GeneID" id="109482312"/>
<sequence>MSGGYYSVRQYSEYSDEYDDSDDEDSDDYDSDDDDYDSDSDDVYVTRTIRSRTLADGSRHFTNQAQLSELLAELGSQRKTGEFLDVVVQVEGREFPCHRAVLASSPYFKAMLSSNLAESSSRVIQLREIDSNSFSKILDFLYTGKIRIGKDDIQDILKTAHMLQLDKIVEFCSGFLQDYLCPSNCLGVIRLAELYGFSLLKTRARNMALSKFPDVSQDEEFLTLSVQELADLLGDKDLIVKNEEDIVHSVLRWLDHDPEKPRTGILEVIQEIHLSCVRVSVLQQLESHPVIHESTECLAKITAAKEKHILGTKVEGEDVSCPRRRDNLAIIVGGWKAVSAHPTPLQRLICFDPDRKKEFYHITTLPTPVSGYMSVASAGRHLYVTGGRVHPLLGQGPHSAPSRQAYRYDFPSDAWLKLPDMPRGRAGHQSVVVDGKLFVVGGDTDHEMTSSMTIDCYDPEEGAWIKDCVGPPFATVLPKLLTSSSLTVTAHGDRIVFISLSKIVNMSQSQRGGQRKLCIHAFDVTTNDVKYADILVGNPDLEDVIRATPVNDKLYILVDIDRFDCLYIFNVKEETLTWGDRRDWIEKVLRTERKTSYCNMDVPKGVMNTITSYIWSDSDTIGIGIDTSLPFPIFGHSFLQTKKSRVGWYCRDLAALKRDDESTMSGGYYDENGFWQYRYSNDGYESYDDDDYDPDNLYEGVTDRTLEDGSRHFANEAQGPELLDELVSQWKNGEFLDVVVQVQGREFPCHRAVLASVPYFKAMLLSNLSESSSNVIQLREIDSTSFSKILNFLYTGEISIGKDNVQDILKVAHMLQLDKILKHCRLFIQYNLCLSNCLGIMRLANLYGLSFLRKRARNMALSDFQEVTQDEEFLTLSVQELADLLGDKDLRVKNEEDIVHSVLRWLDHVPEKPKTGILEVIQEIRLSCARVSVLQQLESHPVIRESAECLAKITAAKEKHIFGTRLEGEDVSCPRRPDSRWHDNLAIIVGGWKAVSAQPTPLQSIICFDPNPSKEYYHITTLPTNVSGYMSVASTGRHLYVTGGRVHPLLGQGPHSAPSRQAFRYDFPSDTWLRLPDMPRGRAGHQSVVVDGKIFLVGGDTETMSVAVTIDCYDPEEGAWIKDCVGPPFATVLPKLLTSPSLTVTVHGDRIVFISLSKIVDMSQSQRKRQRKLCIHAFDVKTNDVKYANILVGNPDLEDVIRATPVNDKLYILVDQNRFDCLYIFNVEEETLTAGDRRDWIEKVLRAERKPSYRNTNVPEGVVNTITDYMWSDTMGFGFDKPLPFALLGQSFLHTKKSTVGWYCRDLAALGKEDEQEN</sequence>
<dbReference type="InterPro" id="IPR011705">
    <property type="entry name" value="BACK"/>
</dbReference>
<dbReference type="RefSeq" id="XP_019640555.1">
    <property type="nucleotide sequence ID" value="XM_019784996.1"/>
</dbReference>
<reference evidence="6" key="1">
    <citation type="submission" date="2025-08" db="UniProtKB">
        <authorList>
            <consortium name="RefSeq"/>
        </authorList>
    </citation>
    <scope>IDENTIFICATION</scope>
    <source>
        <tissue evidence="6">Gonad</tissue>
    </source>
</reference>
<accession>A0A6P4ZH89</accession>
<dbReference type="InterPro" id="IPR011333">
    <property type="entry name" value="SKP1/BTB/POZ_sf"/>
</dbReference>
<dbReference type="Gene3D" id="2.120.10.80">
    <property type="entry name" value="Kelch-type beta propeller"/>
    <property type="match status" value="2"/>
</dbReference>
<dbReference type="PROSITE" id="PS50097">
    <property type="entry name" value="BTB"/>
    <property type="match status" value="2"/>
</dbReference>
<dbReference type="PANTHER" id="PTHR24412:SF272">
    <property type="entry name" value="KELCH-LIKE PROTEIN DIABLO"/>
    <property type="match status" value="1"/>
</dbReference>
<keyword evidence="5" id="KW-1185">Reference proteome</keyword>
<evidence type="ECO:0000313" key="6">
    <source>
        <dbReference type="RefSeq" id="XP_019640555.1"/>
    </source>
</evidence>
<evidence type="ECO:0000259" key="4">
    <source>
        <dbReference type="PROSITE" id="PS50097"/>
    </source>
</evidence>
<dbReference type="SMART" id="SM00225">
    <property type="entry name" value="BTB"/>
    <property type="match status" value="2"/>
</dbReference>
<organism evidence="5 6">
    <name type="scientific">Branchiostoma belcheri</name>
    <name type="common">Amphioxus</name>
    <dbReference type="NCBI Taxonomy" id="7741"/>
    <lineage>
        <taxon>Eukaryota</taxon>
        <taxon>Metazoa</taxon>
        <taxon>Chordata</taxon>
        <taxon>Cephalochordata</taxon>
        <taxon>Leptocardii</taxon>
        <taxon>Amphioxiformes</taxon>
        <taxon>Branchiostomatidae</taxon>
        <taxon>Branchiostoma</taxon>
    </lineage>
</organism>
<feature type="domain" description="BTB" evidence="4">
    <location>
        <begin position="84"/>
        <end position="150"/>
    </location>
</feature>
<dbReference type="Gene3D" id="3.30.710.10">
    <property type="entry name" value="Potassium Channel Kv1.1, Chain A"/>
    <property type="match status" value="2"/>
</dbReference>
<dbReference type="InterPro" id="IPR000210">
    <property type="entry name" value="BTB/POZ_dom"/>
</dbReference>
<dbReference type="FunFam" id="1.25.40.420:FF:000001">
    <property type="entry name" value="Kelch-like family member 12"/>
    <property type="match status" value="2"/>
</dbReference>
<feature type="compositionally biased region" description="Acidic residues" evidence="3">
    <location>
        <begin position="14"/>
        <end position="42"/>
    </location>
</feature>
<dbReference type="SMART" id="SM00875">
    <property type="entry name" value="BACK"/>
    <property type="match status" value="2"/>
</dbReference>
<dbReference type="SUPFAM" id="SSF117281">
    <property type="entry name" value="Kelch motif"/>
    <property type="match status" value="2"/>
</dbReference>
<dbReference type="InterPro" id="IPR015915">
    <property type="entry name" value="Kelch-typ_b-propeller"/>
</dbReference>
<dbReference type="OrthoDB" id="2311693at2759"/>
<protein>
    <submittedName>
        <fullName evidence="6">Uncharacterized protein LOC109482312</fullName>
    </submittedName>
</protein>
<dbReference type="PANTHER" id="PTHR24412">
    <property type="entry name" value="KELCH PROTEIN"/>
    <property type="match status" value="1"/>
</dbReference>
<evidence type="ECO:0000256" key="1">
    <source>
        <dbReference type="ARBA" id="ARBA00022441"/>
    </source>
</evidence>
<dbReference type="Pfam" id="PF00651">
    <property type="entry name" value="BTB"/>
    <property type="match status" value="2"/>
</dbReference>
<dbReference type="Gene3D" id="1.25.40.420">
    <property type="match status" value="2"/>
</dbReference>
<dbReference type="Pfam" id="PF01344">
    <property type="entry name" value="Kelch_1"/>
    <property type="match status" value="4"/>
</dbReference>
<dbReference type="SUPFAM" id="SSF54695">
    <property type="entry name" value="POZ domain"/>
    <property type="match status" value="2"/>
</dbReference>
<keyword evidence="2" id="KW-0677">Repeat</keyword>
<evidence type="ECO:0000313" key="5">
    <source>
        <dbReference type="Proteomes" id="UP000515135"/>
    </source>
</evidence>